<organism evidence="2 3">
    <name type="scientific">Acetobacter vaccinii</name>
    <dbReference type="NCBI Taxonomy" id="2592655"/>
    <lineage>
        <taxon>Bacteria</taxon>
        <taxon>Pseudomonadati</taxon>
        <taxon>Pseudomonadota</taxon>
        <taxon>Alphaproteobacteria</taxon>
        <taxon>Acetobacterales</taxon>
        <taxon>Acetobacteraceae</taxon>
        <taxon>Acetobacter</taxon>
    </lineage>
</organism>
<evidence type="ECO:0000256" key="1">
    <source>
        <dbReference type="SAM" id="SignalP"/>
    </source>
</evidence>
<evidence type="ECO:0000313" key="3">
    <source>
        <dbReference type="Proteomes" id="UP000324536"/>
    </source>
</evidence>
<dbReference type="RefSeq" id="WP_149278725.1">
    <property type="nucleotide sequence ID" value="NZ_CP043506.1"/>
</dbReference>
<keyword evidence="1" id="KW-0732">Signal</keyword>
<dbReference type="EMBL" id="CP043506">
    <property type="protein sequence ID" value="QEO17046.1"/>
    <property type="molecule type" value="Genomic_DNA"/>
</dbReference>
<protein>
    <submittedName>
        <fullName evidence="2">Uncharacterized protein</fullName>
    </submittedName>
</protein>
<sequence>MKRMFMIAGLLLAGGTAHAAGQVYTGSFEGGSGQLELNGKTATLSMGSSNCMGMLGHAPFVRNGNTIEITQPSKSHGPACHVKLTVKGNKVINSQEENCSEWHGASCSFNG</sequence>
<keyword evidence="3" id="KW-1185">Reference proteome</keyword>
<evidence type="ECO:0000313" key="2">
    <source>
        <dbReference type="EMBL" id="QEO17046.1"/>
    </source>
</evidence>
<dbReference type="AlphaFoldDB" id="A0A5C1YL99"/>
<name>A0A5C1YL99_9PROT</name>
<dbReference type="KEGG" id="acek:FLP30_04225"/>
<reference evidence="2 3" key="1">
    <citation type="submission" date="2019-09" db="EMBL/GenBank/DDBJ databases">
        <title>Genome sequencing of strain KACC 21233.</title>
        <authorList>
            <person name="Heo J."/>
            <person name="Kim S.-J."/>
            <person name="Kim J.-S."/>
            <person name="Hong S.-B."/>
            <person name="Kwon S.-W."/>
        </authorList>
    </citation>
    <scope>NUCLEOTIDE SEQUENCE [LARGE SCALE GENOMIC DNA]</scope>
    <source>
        <strain evidence="2 3">KACC 21233</strain>
    </source>
</reference>
<gene>
    <name evidence="2" type="ORF">FLP30_04225</name>
</gene>
<feature type="chain" id="PRO_5022758389" evidence="1">
    <location>
        <begin position="20"/>
        <end position="111"/>
    </location>
</feature>
<dbReference type="Proteomes" id="UP000324536">
    <property type="component" value="Chromosome"/>
</dbReference>
<accession>A0A5C1YL99</accession>
<feature type="signal peptide" evidence="1">
    <location>
        <begin position="1"/>
        <end position="19"/>
    </location>
</feature>
<dbReference type="OrthoDB" id="6910628at2"/>
<proteinExistence type="predicted"/>